<organism evidence="2 3">
    <name type="scientific">Myriangium duriaei CBS 260.36</name>
    <dbReference type="NCBI Taxonomy" id="1168546"/>
    <lineage>
        <taxon>Eukaryota</taxon>
        <taxon>Fungi</taxon>
        <taxon>Dikarya</taxon>
        <taxon>Ascomycota</taxon>
        <taxon>Pezizomycotina</taxon>
        <taxon>Dothideomycetes</taxon>
        <taxon>Dothideomycetidae</taxon>
        <taxon>Myriangiales</taxon>
        <taxon>Myriangiaceae</taxon>
        <taxon>Myriangium</taxon>
    </lineage>
</organism>
<feature type="transmembrane region" description="Helical" evidence="1">
    <location>
        <begin position="114"/>
        <end position="135"/>
    </location>
</feature>
<evidence type="ECO:0000313" key="3">
    <source>
        <dbReference type="Proteomes" id="UP000799439"/>
    </source>
</evidence>
<keyword evidence="1" id="KW-1133">Transmembrane helix</keyword>
<accession>A0A9P4MPF8</accession>
<protein>
    <submittedName>
        <fullName evidence="2">Uncharacterized protein</fullName>
    </submittedName>
</protein>
<dbReference type="PANTHER" id="PTHR41390">
    <property type="entry name" value="CHROMOSOME 7, WHOLE GENOME SHOTGUN SEQUENCE"/>
    <property type="match status" value="1"/>
</dbReference>
<keyword evidence="3" id="KW-1185">Reference proteome</keyword>
<keyword evidence="1" id="KW-0472">Membrane</keyword>
<gene>
    <name evidence="2" type="ORF">K461DRAFT_289540</name>
</gene>
<evidence type="ECO:0000256" key="1">
    <source>
        <dbReference type="SAM" id="Phobius"/>
    </source>
</evidence>
<reference evidence="2" key="1">
    <citation type="journal article" date="2020" name="Stud. Mycol.">
        <title>101 Dothideomycetes genomes: a test case for predicting lifestyles and emergence of pathogens.</title>
        <authorList>
            <person name="Haridas S."/>
            <person name="Albert R."/>
            <person name="Binder M."/>
            <person name="Bloem J."/>
            <person name="Labutti K."/>
            <person name="Salamov A."/>
            <person name="Andreopoulos B."/>
            <person name="Baker S."/>
            <person name="Barry K."/>
            <person name="Bills G."/>
            <person name="Bluhm B."/>
            <person name="Cannon C."/>
            <person name="Castanera R."/>
            <person name="Culley D."/>
            <person name="Daum C."/>
            <person name="Ezra D."/>
            <person name="Gonzalez J."/>
            <person name="Henrissat B."/>
            <person name="Kuo A."/>
            <person name="Liang C."/>
            <person name="Lipzen A."/>
            <person name="Lutzoni F."/>
            <person name="Magnuson J."/>
            <person name="Mondo S."/>
            <person name="Nolan M."/>
            <person name="Ohm R."/>
            <person name="Pangilinan J."/>
            <person name="Park H.-J."/>
            <person name="Ramirez L."/>
            <person name="Alfaro M."/>
            <person name="Sun H."/>
            <person name="Tritt A."/>
            <person name="Yoshinaga Y."/>
            <person name="Zwiers L.-H."/>
            <person name="Turgeon B."/>
            <person name="Goodwin S."/>
            <person name="Spatafora J."/>
            <person name="Crous P."/>
            <person name="Grigoriev I."/>
        </authorList>
    </citation>
    <scope>NUCLEOTIDE SEQUENCE</scope>
    <source>
        <strain evidence="2">CBS 260.36</strain>
    </source>
</reference>
<sequence length="213" mass="22379">MAAAGGQGNAAPVVTQHAIQNALTVGAATGGTGFIVGATAGLLRNTSPLLFGLGSGLQCFGLGTFYWGGRSAVLSAWYTDRALATPRDRIYASALGGGFSGVAMALLTRGRSNVIPGGIMFSLFGGLGQSVYNLMDSRNAAKMEAGGDKETLTEWVAKQKWSPFSILTDAQYESILREKILKVDVEIALIDDRIREMQAKGSAMISIDNELPK</sequence>
<comment type="caution">
    <text evidence="2">The sequence shown here is derived from an EMBL/GenBank/DDBJ whole genome shotgun (WGS) entry which is preliminary data.</text>
</comment>
<name>A0A9P4MPF8_9PEZI</name>
<dbReference type="EMBL" id="ML996081">
    <property type="protein sequence ID" value="KAF2157199.1"/>
    <property type="molecule type" value="Genomic_DNA"/>
</dbReference>
<dbReference type="OrthoDB" id="5565730at2759"/>
<keyword evidence="1" id="KW-0812">Transmembrane</keyword>
<evidence type="ECO:0000313" key="2">
    <source>
        <dbReference type="EMBL" id="KAF2157199.1"/>
    </source>
</evidence>
<dbReference type="PANTHER" id="PTHR41390:SF1">
    <property type="entry name" value="NADH-UBIQUINONE OXIDOREDUCTASE 213 KDA SUBUNIT"/>
    <property type="match status" value="1"/>
</dbReference>
<dbReference type="Proteomes" id="UP000799439">
    <property type="component" value="Unassembled WGS sequence"/>
</dbReference>
<feature type="transmembrane region" description="Helical" evidence="1">
    <location>
        <begin position="49"/>
        <end position="69"/>
    </location>
</feature>
<dbReference type="AlphaFoldDB" id="A0A9P4MPF8"/>
<feature type="transmembrane region" description="Helical" evidence="1">
    <location>
        <begin position="90"/>
        <end position="108"/>
    </location>
</feature>
<proteinExistence type="predicted"/>